<keyword evidence="2" id="KW-1185">Reference proteome</keyword>
<dbReference type="OrthoDB" id="573082at2"/>
<sequence length="132" mass="15702">MARITKKDLLERLSRCSRIVMTEEVAQYIINHTQPKVSAKILHDIMLLNEFGLMLPDRYIHRIWDSNEKLWELRTKFARYNERTLFFSVLCDKFLLTNCFRKTSSKVPQSEIRKAENILHEFLQTIGGKIDD</sequence>
<dbReference type="EMBL" id="FOOX01000043">
    <property type="protein sequence ID" value="SFH42164.1"/>
    <property type="molecule type" value="Genomic_DNA"/>
</dbReference>
<evidence type="ECO:0000313" key="1">
    <source>
        <dbReference type="EMBL" id="SFH42164.1"/>
    </source>
</evidence>
<reference evidence="2" key="1">
    <citation type="submission" date="2016-10" db="EMBL/GenBank/DDBJ databases">
        <authorList>
            <person name="Varghese N."/>
            <person name="Submissions S."/>
        </authorList>
    </citation>
    <scope>NUCLEOTIDE SEQUENCE [LARGE SCALE GENOMIC DNA]</scope>
    <source>
        <strain evidence="2">DSM 17038</strain>
    </source>
</reference>
<dbReference type="AlphaFoldDB" id="A0A1I2ZWH9"/>
<dbReference type="Proteomes" id="UP000199337">
    <property type="component" value="Unassembled WGS sequence"/>
</dbReference>
<dbReference type="InterPro" id="IPR009241">
    <property type="entry name" value="HigB-like"/>
</dbReference>
<evidence type="ECO:0000313" key="2">
    <source>
        <dbReference type="Proteomes" id="UP000199337"/>
    </source>
</evidence>
<dbReference type="Pfam" id="PF05973">
    <property type="entry name" value="Gp49"/>
    <property type="match status" value="1"/>
</dbReference>
<organism evidence="1 2">
    <name type="scientific">Desulfotruncus arcticus DSM 17038</name>
    <dbReference type="NCBI Taxonomy" id="1121424"/>
    <lineage>
        <taxon>Bacteria</taxon>
        <taxon>Bacillati</taxon>
        <taxon>Bacillota</taxon>
        <taxon>Clostridia</taxon>
        <taxon>Eubacteriales</taxon>
        <taxon>Desulfallaceae</taxon>
        <taxon>Desulfotruncus</taxon>
    </lineage>
</organism>
<accession>A0A1I2ZWH9</accession>
<dbReference type="STRING" id="341036.SAMN05660649_05144"/>
<protein>
    <submittedName>
        <fullName evidence="1">Phage derived protein Gp49-like</fullName>
    </submittedName>
</protein>
<proteinExistence type="predicted"/>
<name>A0A1I2ZWH9_9FIRM</name>
<gene>
    <name evidence="1" type="ORF">SAMN05660649_05144</name>
</gene>